<dbReference type="PATRIC" id="fig|396597.7.peg.5298"/>
<dbReference type="PANTHER" id="PTHR43115:SF4">
    <property type="entry name" value="DEHYDROGENASE_REDUCTASE SDR FAMILY MEMBER 11"/>
    <property type="match status" value="1"/>
</dbReference>
<evidence type="ECO:0000256" key="1">
    <source>
        <dbReference type="ARBA" id="ARBA00006484"/>
    </source>
</evidence>
<dbReference type="InterPro" id="IPR036291">
    <property type="entry name" value="NAD(P)-bd_dom_sf"/>
</dbReference>
<name>B1T4Q1_9BURK</name>
<protein>
    <submittedName>
        <fullName evidence="3">Short-chain dehydrogenase/reductase SDR</fullName>
    </submittedName>
</protein>
<gene>
    <name evidence="3" type="ORF">BamMEX5DRAFT_2767</name>
</gene>
<dbReference type="CDD" id="cd05233">
    <property type="entry name" value="SDR_c"/>
    <property type="match status" value="1"/>
</dbReference>
<comment type="caution">
    <text evidence="3">The sequence shown here is derived from an EMBL/GenBank/DDBJ whole genome shotgun (WGS) entry which is preliminary data.</text>
</comment>
<dbReference type="PROSITE" id="PS00061">
    <property type="entry name" value="ADH_SHORT"/>
    <property type="match status" value="1"/>
</dbReference>
<dbReference type="Proteomes" id="UP000004814">
    <property type="component" value="Unassembled WGS sequence"/>
</dbReference>
<dbReference type="PANTHER" id="PTHR43115">
    <property type="entry name" value="DEHYDROGENASE/REDUCTASE SDR FAMILY MEMBER 11"/>
    <property type="match status" value="1"/>
</dbReference>
<dbReference type="AlphaFoldDB" id="B1T4Q1"/>
<reference evidence="3 4" key="1">
    <citation type="submission" date="2008-03" db="EMBL/GenBank/DDBJ databases">
        <title>Sequencing of the draft genome and assembly of Burkholderia ambifaria MEX-5.</title>
        <authorList>
            <consortium name="US DOE Joint Genome Institute (JGI-PGF)"/>
            <person name="Copeland A."/>
            <person name="Lucas S."/>
            <person name="Lapidus A."/>
            <person name="Glavina del Rio T."/>
            <person name="Dalin E."/>
            <person name="Tice H."/>
            <person name="Bruce D."/>
            <person name="Goodwin L."/>
            <person name="Pitluck S."/>
            <person name="Larimer F."/>
            <person name="Land M.L."/>
            <person name="Hauser L."/>
            <person name="Tiedje J."/>
            <person name="Richardson P."/>
        </authorList>
    </citation>
    <scope>NUCLEOTIDE SEQUENCE [LARGE SCALE GENOMIC DNA]</scope>
    <source>
        <strain evidence="3 4">MEX-5</strain>
    </source>
</reference>
<organism evidence="3 4">
    <name type="scientific">Burkholderia ambifaria MEX-5</name>
    <dbReference type="NCBI Taxonomy" id="396597"/>
    <lineage>
        <taxon>Bacteria</taxon>
        <taxon>Pseudomonadati</taxon>
        <taxon>Pseudomonadota</taxon>
        <taxon>Betaproteobacteria</taxon>
        <taxon>Burkholderiales</taxon>
        <taxon>Burkholderiaceae</taxon>
        <taxon>Burkholderia</taxon>
        <taxon>Burkholderia cepacia complex</taxon>
    </lineage>
</organism>
<evidence type="ECO:0000256" key="2">
    <source>
        <dbReference type="ARBA" id="ARBA00023002"/>
    </source>
</evidence>
<comment type="similarity">
    <text evidence="1">Belongs to the short-chain dehydrogenases/reductases (SDR) family.</text>
</comment>
<dbReference type="InterPro" id="IPR002347">
    <property type="entry name" value="SDR_fam"/>
</dbReference>
<keyword evidence="2" id="KW-0560">Oxidoreductase</keyword>
<dbReference type="SUPFAM" id="SSF51735">
    <property type="entry name" value="NAD(P)-binding Rossmann-fold domains"/>
    <property type="match status" value="1"/>
</dbReference>
<sequence>MSLKSDRIAVVTGASAGIGMATVHKLLEAGIRVVGCARRPDRLHAMEQEAQERHGRRCFVGVAGDVRDPATIERLLSTCMEVFGGAPDIFLVNAGKGLPGSILRSDQTKWEELFQLNCLSALHQMKAAASVMLETAERHAGAPKAQDIVVLGSIVGRHLSPVNPVYGATKYAVHSLAEALRRDLAPHWIRVTLIEPGTVATEFQDAAGYDAAAFADYERQIGPFVTGDDVANFILFALSQPTHVHFNNVVIRPTRQTYP</sequence>
<evidence type="ECO:0000313" key="3">
    <source>
        <dbReference type="EMBL" id="EDT41450.1"/>
    </source>
</evidence>
<dbReference type="PRINTS" id="PR00081">
    <property type="entry name" value="GDHRDH"/>
</dbReference>
<proteinExistence type="inferred from homology"/>
<dbReference type="Gene3D" id="3.40.50.720">
    <property type="entry name" value="NAD(P)-binding Rossmann-like Domain"/>
    <property type="match status" value="1"/>
</dbReference>
<dbReference type="RefSeq" id="WP_006758696.1">
    <property type="nucleotide sequence ID" value="NZ_ABLK01000076.1"/>
</dbReference>
<dbReference type="InterPro" id="IPR020904">
    <property type="entry name" value="Sc_DH/Rdtase_CS"/>
</dbReference>
<dbReference type="GO" id="GO:0016491">
    <property type="term" value="F:oxidoreductase activity"/>
    <property type="evidence" value="ECO:0007669"/>
    <property type="project" value="UniProtKB-KW"/>
</dbReference>
<evidence type="ECO:0000313" key="4">
    <source>
        <dbReference type="Proteomes" id="UP000004814"/>
    </source>
</evidence>
<accession>B1T4Q1</accession>
<dbReference type="Pfam" id="PF00106">
    <property type="entry name" value="adh_short"/>
    <property type="match status" value="1"/>
</dbReference>
<dbReference type="EMBL" id="ABLK01000076">
    <property type="protein sequence ID" value="EDT41450.1"/>
    <property type="molecule type" value="Genomic_DNA"/>
</dbReference>
<dbReference type="NCBIfam" id="NF038213">
    <property type="entry name" value="SDR_TniO_fam"/>
    <property type="match status" value="1"/>
</dbReference>